<dbReference type="RefSeq" id="WP_099066568.1">
    <property type="nucleotide sequence ID" value="NZ_LAHD01000005.1"/>
</dbReference>
<evidence type="ECO:0000313" key="2">
    <source>
        <dbReference type="Proteomes" id="UP000222310"/>
    </source>
</evidence>
<name>A0A9Q6ENG7_NOSLI</name>
<reference evidence="1 2" key="1">
    <citation type="submission" date="2015-02" db="EMBL/GenBank/DDBJ databases">
        <title>Nostoc linckia genome annotation.</title>
        <authorList>
            <person name="Zhou Z."/>
        </authorList>
    </citation>
    <scope>NUCLEOTIDE SEQUENCE [LARGE SCALE GENOMIC DNA]</scope>
    <source>
        <strain evidence="2">z8</strain>
    </source>
</reference>
<dbReference type="EMBL" id="LAHD01000005">
    <property type="protein sequence ID" value="PHK06783.1"/>
    <property type="molecule type" value="Genomic_DNA"/>
</dbReference>
<gene>
    <name evidence="1" type="ORF">VF08_03355</name>
</gene>
<accession>A0A9Q6ENG7</accession>
<dbReference type="GeneID" id="57094343"/>
<comment type="caution">
    <text evidence="1">The sequence shown here is derived from an EMBL/GenBank/DDBJ whole genome shotgun (WGS) entry which is preliminary data.</text>
</comment>
<proteinExistence type="predicted"/>
<evidence type="ECO:0000313" key="1">
    <source>
        <dbReference type="EMBL" id="PHK06783.1"/>
    </source>
</evidence>
<organism evidence="1 2">
    <name type="scientific">Nostoc linckia z8</name>
    <dbReference type="NCBI Taxonomy" id="1628746"/>
    <lineage>
        <taxon>Bacteria</taxon>
        <taxon>Bacillati</taxon>
        <taxon>Cyanobacteriota</taxon>
        <taxon>Cyanophyceae</taxon>
        <taxon>Nostocales</taxon>
        <taxon>Nostocaceae</taxon>
        <taxon>Nostoc</taxon>
    </lineage>
</organism>
<dbReference type="AlphaFoldDB" id="A0A9Q6ENG7"/>
<protein>
    <submittedName>
        <fullName evidence="1">Uncharacterized protein</fullName>
    </submittedName>
</protein>
<dbReference type="Proteomes" id="UP000222310">
    <property type="component" value="Unassembled WGS sequence"/>
</dbReference>
<sequence length="83" mass="9980">MTNLDYSEHRYAIITPDGKGKYTLTYDLDGKEWRHPSAWESVEPIEEYINRFTKETSTSFYKLIRDSPEGRIYRRNRLPSIYL</sequence>